<dbReference type="AlphaFoldDB" id="A0AAV4ULU2"/>
<evidence type="ECO:0000313" key="2">
    <source>
        <dbReference type="Proteomes" id="UP001054837"/>
    </source>
</evidence>
<name>A0AAV4ULU2_9ARAC</name>
<sequence length="146" mass="16662">MFTDCHDHLDDYLNRKIYLSQRSEIAFGKLPSDIEDLRVSFPCFYALELTVGVRSHRLTPSQESLLKLLINPPIPEEDISVFAKLVPESHVTVEGEGNFSRNYPSLGKYRGKSFNSFWVSGKDLEDSGVESEDLRDMLFLFLTIAI</sequence>
<dbReference type="Proteomes" id="UP001054837">
    <property type="component" value="Unassembled WGS sequence"/>
</dbReference>
<proteinExistence type="predicted"/>
<evidence type="ECO:0000313" key="1">
    <source>
        <dbReference type="EMBL" id="GIY58768.1"/>
    </source>
</evidence>
<protein>
    <submittedName>
        <fullName evidence="1">Uncharacterized protein</fullName>
    </submittedName>
</protein>
<accession>A0AAV4ULU2</accession>
<keyword evidence="2" id="KW-1185">Reference proteome</keyword>
<gene>
    <name evidence="1" type="ORF">CDAR_227251</name>
</gene>
<dbReference type="EMBL" id="BPLQ01011543">
    <property type="protein sequence ID" value="GIY58768.1"/>
    <property type="molecule type" value="Genomic_DNA"/>
</dbReference>
<organism evidence="1 2">
    <name type="scientific">Caerostris darwini</name>
    <dbReference type="NCBI Taxonomy" id="1538125"/>
    <lineage>
        <taxon>Eukaryota</taxon>
        <taxon>Metazoa</taxon>
        <taxon>Ecdysozoa</taxon>
        <taxon>Arthropoda</taxon>
        <taxon>Chelicerata</taxon>
        <taxon>Arachnida</taxon>
        <taxon>Araneae</taxon>
        <taxon>Araneomorphae</taxon>
        <taxon>Entelegynae</taxon>
        <taxon>Araneoidea</taxon>
        <taxon>Araneidae</taxon>
        <taxon>Caerostris</taxon>
    </lineage>
</organism>
<reference evidence="1 2" key="1">
    <citation type="submission" date="2021-06" db="EMBL/GenBank/DDBJ databases">
        <title>Caerostris darwini draft genome.</title>
        <authorList>
            <person name="Kono N."/>
            <person name="Arakawa K."/>
        </authorList>
    </citation>
    <scope>NUCLEOTIDE SEQUENCE [LARGE SCALE GENOMIC DNA]</scope>
</reference>
<comment type="caution">
    <text evidence="1">The sequence shown here is derived from an EMBL/GenBank/DDBJ whole genome shotgun (WGS) entry which is preliminary data.</text>
</comment>